<organism evidence="2 3">
    <name type="scientific">Polaribacter marinivivus</name>
    <dbReference type="NCBI Taxonomy" id="1524260"/>
    <lineage>
        <taxon>Bacteria</taxon>
        <taxon>Pseudomonadati</taxon>
        <taxon>Bacteroidota</taxon>
        <taxon>Flavobacteriia</taxon>
        <taxon>Flavobacteriales</taxon>
        <taxon>Flavobacteriaceae</taxon>
    </lineage>
</organism>
<dbReference type="InterPro" id="IPR052557">
    <property type="entry name" value="CAP/Cytokinesis_protein"/>
</dbReference>
<protein>
    <submittedName>
        <fullName evidence="2">Transglutaminase domain-containing protein</fullName>
    </submittedName>
</protein>
<sequence>MQKAFFLLFVLSTILSFSQKSDFKHINFAKADRIASTIKSKRLFNLNKLTLDLTKNLDTDIEKVRAIYKWICINIASDFKLYSKNERKRKKYKKDSIKLAEWNSELKRDLFSKLLKRKKTICTGYAYLFKAMCDVVDIESKMVYGFGRTVDVTEFDPNYPNHTWNAFKINNKWYLCDATWAAGISYPDENRFIFKYNDGYFLTEPELFIKNHFPIQKEFSLLGDKTPTFQEFIEMPLLYGGAYTYLNKYISPKKMYYSLQRGETFNFNYVFKKEVDPKNLKLVFVSGVSEKTYNPFISQKNDSTTLRYTFNKAGYFDVHLYYKEDIIATYIFEIKKDNQN</sequence>
<keyword evidence="3" id="KW-1185">Reference proteome</keyword>
<dbReference type="SUPFAM" id="SSF54001">
    <property type="entry name" value="Cysteine proteinases"/>
    <property type="match status" value="1"/>
</dbReference>
<proteinExistence type="predicted"/>
<dbReference type="PANTHER" id="PTHR46333">
    <property type="entry name" value="CYTOKINESIS PROTEIN 3"/>
    <property type="match status" value="1"/>
</dbReference>
<feature type="domain" description="Transglutaminase-like" evidence="1">
    <location>
        <begin position="114"/>
        <end position="180"/>
    </location>
</feature>
<dbReference type="Pfam" id="PF01841">
    <property type="entry name" value="Transglut_core"/>
    <property type="match status" value="1"/>
</dbReference>
<gene>
    <name evidence="2" type="ORF">ACFOWD_07010</name>
</gene>
<dbReference type="RefSeq" id="WP_377409227.1">
    <property type="nucleotide sequence ID" value="NZ_JBHSCY010000001.1"/>
</dbReference>
<comment type="caution">
    <text evidence="2">The sequence shown here is derived from an EMBL/GenBank/DDBJ whole genome shotgun (WGS) entry which is preliminary data.</text>
</comment>
<dbReference type="Proteomes" id="UP001595826">
    <property type="component" value="Unassembled WGS sequence"/>
</dbReference>
<evidence type="ECO:0000313" key="2">
    <source>
        <dbReference type="EMBL" id="MFC4268651.1"/>
    </source>
</evidence>
<dbReference type="InterPro" id="IPR038765">
    <property type="entry name" value="Papain-like_cys_pep_sf"/>
</dbReference>
<dbReference type="PANTHER" id="PTHR46333:SF2">
    <property type="entry name" value="CYTOKINESIS PROTEIN 3"/>
    <property type="match status" value="1"/>
</dbReference>
<reference evidence="3" key="1">
    <citation type="journal article" date="2019" name="Int. J. Syst. Evol. Microbiol.">
        <title>The Global Catalogue of Microorganisms (GCM) 10K type strain sequencing project: providing services to taxonomists for standard genome sequencing and annotation.</title>
        <authorList>
            <consortium name="The Broad Institute Genomics Platform"/>
            <consortium name="The Broad Institute Genome Sequencing Center for Infectious Disease"/>
            <person name="Wu L."/>
            <person name="Ma J."/>
        </authorList>
    </citation>
    <scope>NUCLEOTIDE SEQUENCE [LARGE SCALE GENOMIC DNA]</scope>
    <source>
        <strain evidence="3">CECT 8655</strain>
    </source>
</reference>
<dbReference type="EMBL" id="JBHSCY010000001">
    <property type="protein sequence ID" value="MFC4268651.1"/>
    <property type="molecule type" value="Genomic_DNA"/>
</dbReference>
<dbReference type="InterPro" id="IPR002931">
    <property type="entry name" value="Transglutaminase-like"/>
</dbReference>
<name>A0ABV8R8F1_9FLAO</name>
<evidence type="ECO:0000259" key="1">
    <source>
        <dbReference type="SMART" id="SM00460"/>
    </source>
</evidence>
<evidence type="ECO:0000313" key="3">
    <source>
        <dbReference type="Proteomes" id="UP001595826"/>
    </source>
</evidence>
<accession>A0ABV8R8F1</accession>
<dbReference type="SMART" id="SM00460">
    <property type="entry name" value="TGc"/>
    <property type="match status" value="1"/>
</dbReference>
<dbReference type="Gene3D" id="3.10.620.30">
    <property type="match status" value="1"/>
</dbReference>